<organism evidence="1 2">
    <name type="scientific">Lacibacterium aquatile</name>
    <dbReference type="NCBI Taxonomy" id="1168082"/>
    <lineage>
        <taxon>Bacteria</taxon>
        <taxon>Pseudomonadati</taxon>
        <taxon>Pseudomonadota</taxon>
        <taxon>Alphaproteobacteria</taxon>
        <taxon>Rhodospirillales</taxon>
        <taxon>Rhodospirillaceae</taxon>
    </lineage>
</organism>
<dbReference type="RefSeq" id="WP_379875314.1">
    <property type="nucleotide sequence ID" value="NZ_JBHUIP010000004.1"/>
</dbReference>
<sequence length="113" mass="11946">MTQSTGKEAALDANALAERLTAVTTAIGDAITALERGEDIDLSGIDSEVETLCLAAAKAPPAARNNIADMLDLMTERLEILALKLRDNLGGGDEAVQEEAARVRAHDAYRTKP</sequence>
<comment type="caution">
    <text evidence="1">The sequence shown here is derived from an EMBL/GenBank/DDBJ whole genome shotgun (WGS) entry which is preliminary data.</text>
</comment>
<keyword evidence="2" id="KW-1185">Reference proteome</keyword>
<dbReference type="Proteomes" id="UP001597295">
    <property type="component" value="Unassembled WGS sequence"/>
</dbReference>
<evidence type="ECO:0008006" key="3">
    <source>
        <dbReference type="Google" id="ProtNLM"/>
    </source>
</evidence>
<evidence type="ECO:0000313" key="1">
    <source>
        <dbReference type="EMBL" id="MFD2262365.1"/>
    </source>
</evidence>
<protein>
    <recommendedName>
        <fullName evidence="3">Flagellar protein FliT</fullName>
    </recommendedName>
</protein>
<evidence type="ECO:0000313" key="2">
    <source>
        <dbReference type="Proteomes" id="UP001597295"/>
    </source>
</evidence>
<reference evidence="2" key="1">
    <citation type="journal article" date="2019" name="Int. J. Syst. Evol. Microbiol.">
        <title>The Global Catalogue of Microorganisms (GCM) 10K type strain sequencing project: providing services to taxonomists for standard genome sequencing and annotation.</title>
        <authorList>
            <consortium name="The Broad Institute Genomics Platform"/>
            <consortium name="The Broad Institute Genome Sequencing Center for Infectious Disease"/>
            <person name="Wu L."/>
            <person name="Ma J."/>
        </authorList>
    </citation>
    <scope>NUCLEOTIDE SEQUENCE [LARGE SCALE GENOMIC DNA]</scope>
    <source>
        <strain evidence="2">CGMCC 1.19062</strain>
    </source>
</reference>
<gene>
    <name evidence="1" type="ORF">ACFSM5_05650</name>
</gene>
<accession>A0ABW5DPB1</accession>
<name>A0ABW5DPB1_9PROT</name>
<dbReference type="EMBL" id="JBHUIP010000004">
    <property type="protein sequence ID" value="MFD2262365.1"/>
    <property type="molecule type" value="Genomic_DNA"/>
</dbReference>
<proteinExistence type="predicted"/>